<sequence length="185" mass="20821">MKGPTGLLDKAMAMRLLQHGVFLSNKTPPITNHQALLLLAEAVLDNFVKEFKGIVKELLSGCCLSDLQATQEEMQAWLGPESDPAEQKRQTQQADKKCPPNSGDTAPRSCSHSNTCKEVDEKMKFDMQSKLDEYLRLLEQIKQKTGDERTAVSLLQELSRDRRSAEIRLCAWAGELRGRDRSQHP</sequence>
<name>A0AAW6U0V2_9BACT</name>
<feature type="compositionally biased region" description="Polar residues" evidence="1">
    <location>
        <begin position="102"/>
        <end position="113"/>
    </location>
</feature>
<dbReference type="RefSeq" id="WP_349245881.1">
    <property type="nucleotide sequence ID" value="NZ_JASCXX010000020.1"/>
</dbReference>
<proteinExistence type="predicted"/>
<dbReference type="EMBL" id="JASCXX010000020">
    <property type="protein sequence ID" value="MDI6450470.1"/>
    <property type="molecule type" value="Genomic_DNA"/>
</dbReference>
<feature type="compositionally biased region" description="Basic and acidic residues" evidence="1">
    <location>
        <begin position="85"/>
        <end position="98"/>
    </location>
</feature>
<evidence type="ECO:0000313" key="2">
    <source>
        <dbReference type="EMBL" id="MDI6450470.1"/>
    </source>
</evidence>
<evidence type="ECO:0000256" key="1">
    <source>
        <dbReference type="SAM" id="MobiDB-lite"/>
    </source>
</evidence>
<evidence type="ECO:0000313" key="3">
    <source>
        <dbReference type="Proteomes" id="UP001431776"/>
    </source>
</evidence>
<dbReference type="Proteomes" id="UP001431776">
    <property type="component" value="Unassembled WGS sequence"/>
</dbReference>
<accession>A0AAW6U0V2</accession>
<dbReference type="AlphaFoldDB" id="A0AAW6U0V2"/>
<organism evidence="2 3">
    <name type="scientific">Anaerobaca lacustris</name>
    <dbReference type="NCBI Taxonomy" id="3044600"/>
    <lineage>
        <taxon>Bacteria</taxon>
        <taxon>Pseudomonadati</taxon>
        <taxon>Planctomycetota</taxon>
        <taxon>Phycisphaerae</taxon>
        <taxon>Sedimentisphaerales</taxon>
        <taxon>Anaerobacaceae</taxon>
        <taxon>Anaerobaca</taxon>
    </lineage>
</organism>
<reference evidence="2" key="1">
    <citation type="submission" date="2023-05" db="EMBL/GenBank/DDBJ databases">
        <title>Anaerotaeda fermentans gen. nov., sp. nov., a novel anaerobic planctomycete of the new family within the order Sedimentisphaerales isolated from Taman Peninsula, Russia.</title>
        <authorList>
            <person name="Khomyakova M.A."/>
            <person name="Merkel A.Y."/>
            <person name="Slobodkin A.I."/>
        </authorList>
    </citation>
    <scope>NUCLEOTIDE SEQUENCE</scope>
    <source>
        <strain evidence="2">M17dextr</strain>
    </source>
</reference>
<feature type="region of interest" description="Disordered" evidence="1">
    <location>
        <begin position="79"/>
        <end position="113"/>
    </location>
</feature>
<comment type="caution">
    <text evidence="2">The sequence shown here is derived from an EMBL/GenBank/DDBJ whole genome shotgun (WGS) entry which is preliminary data.</text>
</comment>
<protein>
    <submittedName>
        <fullName evidence="2">Uncharacterized protein</fullName>
    </submittedName>
</protein>
<gene>
    <name evidence="2" type="ORF">QJ522_15525</name>
</gene>
<keyword evidence="3" id="KW-1185">Reference proteome</keyword>